<dbReference type="CDD" id="cd02042">
    <property type="entry name" value="ParAB_family"/>
    <property type="match status" value="1"/>
</dbReference>
<keyword evidence="3" id="KW-1185">Reference proteome</keyword>
<dbReference type="Proteomes" id="UP000218023">
    <property type="component" value="Unassembled WGS sequence"/>
</dbReference>
<dbReference type="PANTHER" id="PTHR13696">
    <property type="entry name" value="P-LOOP CONTAINING NUCLEOSIDE TRIPHOSPHATE HYDROLASE"/>
    <property type="match status" value="1"/>
</dbReference>
<dbReference type="InterPro" id="IPR027417">
    <property type="entry name" value="P-loop_NTPase"/>
</dbReference>
<dbReference type="Gene3D" id="3.40.50.300">
    <property type="entry name" value="P-loop containing nucleotide triphosphate hydrolases"/>
    <property type="match status" value="1"/>
</dbReference>
<evidence type="ECO:0000313" key="3">
    <source>
        <dbReference type="Proteomes" id="UP000218023"/>
    </source>
</evidence>
<dbReference type="PANTHER" id="PTHR13696:SF96">
    <property type="entry name" value="COBQ_COBB_MIND_PARA NUCLEOTIDE BINDING DOMAIN-CONTAINING PROTEIN"/>
    <property type="match status" value="1"/>
</dbReference>
<dbReference type="Pfam" id="PF01656">
    <property type="entry name" value="CbiA"/>
    <property type="match status" value="1"/>
</dbReference>
<accession>A0A2A2GGJ3</accession>
<dbReference type="OrthoDB" id="9804460at2"/>
<dbReference type="SUPFAM" id="SSF52540">
    <property type="entry name" value="P-loop containing nucleoside triphosphate hydrolases"/>
    <property type="match status" value="1"/>
</dbReference>
<dbReference type="AlphaFoldDB" id="A0A2A2GGJ3"/>
<sequence>MIISLISQKGGVGKSALARLLAVEVTKAGWTAKIADLDPAQGTSTKWKARRDSAGLQPDVAVEKFRTVDRALKEADRYDLLILDGPAHAEQGGKVMARASDLVVMPTGYSLDDMEPQIEAAYELEEAGIDPASILFVFCRAKGSDAEDKAARSYLRKARMSVLDPVFPELASIRQGHAEGRAASEVPFTKVQEKVIEVAQEIVDQLMKRRKEAA</sequence>
<feature type="domain" description="CobQ/CobB/MinD/ParA nucleotide binding" evidence="1">
    <location>
        <begin position="3"/>
        <end position="172"/>
    </location>
</feature>
<evidence type="ECO:0000259" key="1">
    <source>
        <dbReference type="Pfam" id="PF01656"/>
    </source>
</evidence>
<dbReference type="PIRSF" id="PIRSF009320">
    <property type="entry name" value="Nuc_binding_HP_1000"/>
    <property type="match status" value="1"/>
</dbReference>
<dbReference type="EMBL" id="NSJZ01000025">
    <property type="protein sequence ID" value="PAU96009.1"/>
    <property type="molecule type" value="Genomic_DNA"/>
</dbReference>
<gene>
    <name evidence="2" type="ORF">CK240_15990</name>
</gene>
<dbReference type="InterPro" id="IPR002586">
    <property type="entry name" value="CobQ/CobB/MinD/ParA_Nub-bd_dom"/>
</dbReference>
<name>A0A2A2GGJ3_9RHOB</name>
<dbReference type="InterPro" id="IPR050678">
    <property type="entry name" value="DNA_Partitioning_ATPase"/>
</dbReference>
<evidence type="ECO:0000313" key="2">
    <source>
        <dbReference type="EMBL" id="PAU96009.1"/>
    </source>
</evidence>
<reference evidence="2 3" key="1">
    <citation type="submission" date="2017-09" db="EMBL/GenBank/DDBJ databases">
        <title>Paracoccus alkalisoli sp. nov., isolated from saline alkaline soil.</title>
        <authorList>
            <person name="Dong X."/>
            <person name="Zhang G."/>
        </authorList>
    </citation>
    <scope>NUCLEOTIDE SEQUENCE [LARGE SCALE GENOMIC DNA]</scope>
    <source>
        <strain evidence="2 3">WN007</strain>
    </source>
</reference>
<protein>
    <recommendedName>
        <fullName evidence="1">CobQ/CobB/MinD/ParA nucleotide binding domain-containing protein</fullName>
    </recommendedName>
</protein>
<dbReference type="RefSeq" id="WP_095641321.1">
    <property type="nucleotide sequence ID" value="NZ_NSJZ01000025.1"/>
</dbReference>
<comment type="caution">
    <text evidence="2">The sequence shown here is derived from an EMBL/GenBank/DDBJ whole genome shotgun (WGS) entry which is preliminary data.</text>
</comment>
<organism evidence="2 3">
    <name type="scientific">Paracoccus salipaludis</name>
    <dbReference type="NCBI Taxonomy" id="2032623"/>
    <lineage>
        <taxon>Bacteria</taxon>
        <taxon>Pseudomonadati</taxon>
        <taxon>Pseudomonadota</taxon>
        <taxon>Alphaproteobacteria</taxon>
        <taxon>Rhodobacterales</taxon>
        <taxon>Paracoccaceae</taxon>
        <taxon>Paracoccus</taxon>
    </lineage>
</organism>
<proteinExistence type="predicted"/>